<keyword evidence="3" id="KW-1185">Reference proteome</keyword>
<comment type="caution">
    <text evidence="2">The sequence shown here is derived from an EMBL/GenBank/DDBJ whole genome shotgun (WGS) entry which is preliminary data.</text>
</comment>
<gene>
    <name evidence="2" type="ORF">scyTo_0020215</name>
</gene>
<name>A0A401Q2E4_SCYTO</name>
<organism evidence="2 3">
    <name type="scientific">Scyliorhinus torazame</name>
    <name type="common">Cloudy catshark</name>
    <name type="synonym">Catulus torazame</name>
    <dbReference type="NCBI Taxonomy" id="75743"/>
    <lineage>
        <taxon>Eukaryota</taxon>
        <taxon>Metazoa</taxon>
        <taxon>Chordata</taxon>
        <taxon>Craniata</taxon>
        <taxon>Vertebrata</taxon>
        <taxon>Chondrichthyes</taxon>
        <taxon>Elasmobranchii</taxon>
        <taxon>Galeomorphii</taxon>
        <taxon>Galeoidea</taxon>
        <taxon>Carcharhiniformes</taxon>
        <taxon>Scyliorhinidae</taxon>
        <taxon>Scyliorhinus</taxon>
    </lineage>
</organism>
<dbReference type="Pfam" id="PF01927">
    <property type="entry name" value="Mut7-C"/>
    <property type="match status" value="1"/>
</dbReference>
<evidence type="ECO:0000313" key="2">
    <source>
        <dbReference type="EMBL" id="GCB79493.1"/>
    </source>
</evidence>
<dbReference type="OMA" id="CHWAESS"/>
<evidence type="ECO:0000259" key="1">
    <source>
        <dbReference type="Pfam" id="PF01927"/>
    </source>
</evidence>
<dbReference type="PANTHER" id="PTHR47765:SF2">
    <property type="entry name" value="EXONUCLEASE MUT-7 HOMOLOG"/>
    <property type="match status" value="1"/>
</dbReference>
<dbReference type="EMBL" id="BFAA01016023">
    <property type="protein sequence ID" value="GCB79493.1"/>
    <property type="molecule type" value="Genomic_DNA"/>
</dbReference>
<dbReference type="AlphaFoldDB" id="A0A401Q2E4"/>
<dbReference type="OrthoDB" id="18193at2759"/>
<sequence>KRRLLSVCNGDEYLKLSVQEMVQAVQSNAGSERAECSDPPTAVRGFPVTNQTKVSSQIEAGNSLGQTGSCSYNPGCHWAESSQLNMKTLRFTSGATLQVKAIPTGILDKVDMFYCCTSCGKVFWEGSHFSRVVSQFQEALHITDGTTFYHL</sequence>
<feature type="domain" description="Mut7-C RNAse" evidence="1">
    <location>
        <begin position="100"/>
        <end position="134"/>
    </location>
</feature>
<dbReference type="InterPro" id="IPR002782">
    <property type="entry name" value="Mut7-C_RNAse_dom"/>
</dbReference>
<feature type="non-terminal residue" evidence="2">
    <location>
        <position position="1"/>
    </location>
</feature>
<proteinExistence type="predicted"/>
<dbReference type="STRING" id="75743.A0A401Q2E4"/>
<dbReference type="Proteomes" id="UP000288216">
    <property type="component" value="Unassembled WGS sequence"/>
</dbReference>
<reference evidence="2 3" key="1">
    <citation type="journal article" date="2018" name="Nat. Ecol. Evol.">
        <title>Shark genomes provide insights into elasmobranch evolution and the origin of vertebrates.</title>
        <authorList>
            <person name="Hara Y"/>
            <person name="Yamaguchi K"/>
            <person name="Onimaru K"/>
            <person name="Kadota M"/>
            <person name="Koyanagi M"/>
            <person name="Keeley SD"/>
            <person name="Tatsumi K"/>
            <person name="Tanaka K"/>
            <person name="Motone F"/>
            <person name="Kageyama Y"/>
            <person name="Nozu R"/>
            <person name="Adachi N"/>
            <person name="Nishimura O"/>
            <person name="Nakagawa R"/>
            <person name="Tanegashima C"/>
            <person name="Kiyatake I"/>
            <person name="Matsumoto R"/>
            <person name="Murakumo K"/>
            <person name="Nishida K"/>
            <person name="Terakita A"/>
            <person name="Kuratani S"/>
            <person name="Sato K"/>
            <person name="Hyodo S Kuraku.S."/>
        </authorList>
    </citation>
    <scope>NUCLEOTIDE SEQUENCE [LARGE SCALE GENOMIC DNA]</scope>
</reference>
<accession>A0A401Q2E4</accession>
<evidence type="ECO:0000313" key="3">
    <source>
        <dbReference type="Proteomes" id="UP000288216"/>
    </source>
</evidence>
<dbReference type="PANTHER" id="PTHR47765">
    <property type="entry name" value="3'-5' EXONUCLEASE DOMAIN-CONTAINING PROTEIN"/>
    <property type="match status" value="1"/>
</dbReference>
<protein>
    <recommendedName>
        <fullName evidence="1">Mut7-C RNAse domain-containing protein</fullName>
    </recommendedName>
</protein>
<dbReference type="InterPro" id="IPR052408">
    <property type="entry name" value="Exonuclease_MUT-7-like"/>
</dbReference>